<dbReference type="OrthoDB" id="9815592at2"/>
<dbReference type="Proteomes" id="UP000244755">
    <property type="component" value="Chromosome 1"/>
</dbReference>
<dbReference type="EMBL" id="CP028843">
    <property type="protein sequence ID" value="AWB23800.1"/>
    <property type="molecule type" value="Genomic_DNA"/>
</dbReference>
<dbReference type="PANTHER" id="PTHR42811">
    <property type="entry name" value="SERINE ACETYLTRANSFERASE"/>
    <property type="match status" value="1"/>
</dbReference>
<evidence type="ECO:0008006" key="3">
    <source>
        <dbReference type="Google" id="ProtNLM"/>
    </source>
</evidence>
<dbReference type="InterPro" id="IPR011004">
    <property type="entry name" value="Trimer_LpxA-like_sf"/>
</dbReference>
<organism evidence="1 2">
    <name type="scientific">Methylobacterium currus</name>
    <dbReference type="NCBI Taxonomy" id="2051553"/>
    <lineage>
        <taxon>Bacteria</taxon>
        <taxon>Pseudomonadati</taxon>
        <taxon>Pseudomonadota</taxon>
        <taxon>Alphaproteobacteria</taxon>
        <taxon>Hyphomicrobiales</taxon>
        <taxon>Methylobacteriaceae</taxon>
        <taxon>Methylobacterium</taxon>
    </lineage>
</organism>
<name>A0A2R4WQI3_9HYPH</name>
<keyword evidence="2" id="KW-1185">Reference proteome</keyword>
<dbReference type="SUPFAM" id="SSF51161">
    <property type="entry name" value="Trimeric LpxA-like enzymes"/>
    <property type="match status" value="1"/>
</dbReference>
<evidence type="ECO:0000313" key="2">
    <source>
        <dbReference type="Proteomes" id="UP000244755"/>
    </source>
</evidence>
<sequence length="202" mass="22063">MTMKSEPTHSLSGPTPLPVAPLTWREVRARLARDRERLEGCFRAYGMDVPRVLWLHPSYQCVLLYRLSTYLFRHGRRFLARLIWHANLFLTGADFSPISEIGPGLVVLHPVSTQIFGRIGADCTMWGHGGIGGGRSGEDIGAGPGLPVVGDRVEFEPRSMALGPVQIGDDCVLGAGSIVMSDIETGTVVEVPDRLMRTIRAA</sequence>
<gene>
    <name evidence="1" type="ORF">DA075_25315</name>
</gene>
<dbReference type="Gene3D" id="2.160.10.10">
    <property type="entry name" value="Hexapeptide repeat proteins"/>
    <property type="match status" value="1"/>
</dbReference>
<dbReference type="KEGG" id="mee:DA075_25315"/>
<evidence type="ECO:0000313" key="1">
    <source>
        <dbReference type="EMBL" id="AWB23800.1"/>
    </source>
</evidence>
<reference evidence="1 2" key="1">
    <citation type="submission" date="2018-04" db="EMBL/GenBank/DDBJ databases">
        <title>Methylobacterium sp. PR1016A genome.</title>
        <authorList>
            <person name="Park W."/>
        </authorList>
    </citation>
    <scope>NUCLEOTIDE SEQUENCE [LARGE SCALE GENOMIC DNA]</scope>
    <source>
        <strain evidence="1 2">PR1016A</strain>
    </source>
</reference>
<dbReference type="AlphaFoldDB" id="A0A2R4WQI3"/>
<protein>
    <recommendedName>
        <fullName evidence="3">Serine acetyltransferase</fullName>
    </recommendedName>
</protein>
<proteinExistence type="predicted"/>
<accession>A0A2R4WQI3</accession>